<dbReference type="RefSeq" id="WP_136426651.1">
    <property type="nucleotide sequence ID" value="NZ_SSSM01000003.1"/>
</dbReference>
<dbReference type="PANTHER" id="PTHR33570:SF2">
    <property type="entry name" value="CARBOXYMUCONOLACTONE DECARBOXYLASE-LIKE DOMAIN-CONTAINING PROTEIN"/>
    <property type="match status" value="1"/>
</dbReference>
<organism evidence="2 3">
    <name type="scientific">Naasia lichenicola</name>
    <dbReference type="NCBI Taxonomy" id="2565933"/>
    <lineage>
        <taxon>Bacteria</taxon>
        <taxon>Bacillati</taxon>
        <taxon>Actinomycetota</taxon>
        <taxon>Actinomycetes</taxon>
        <taxon>Micrococcales</taxon>
        <taxon>Microbacteriaceae</taxon>
        <taxon>Naasia</taxon>
    </lineage>
</organism>
<dbReference type="OrthoDB" id="9802489at2"/>
<dbReference type="PANTHER" id="PTHR33570">
    <property type="entry name" value="4-CARBOXYMUCONOLACTONE DECARBOXYLASE FAMILY PROTEIN"/>
    <property type="match status" value="1"/>
</dbReference>
<name>A0A4S4FMP8_9MICO</name>
<dbReference type="Pfam" id="PF02627">
    <property type="entry name" value="CMD"/>
    <property type="match status" value="1"/>
</dbReference>
<comment type="caution">
    <text evidence="2">The sequence shown here is derived from an EMBL/GenBank/DDBJ whole genome shotgun (WGS) entry which is preliminary data.</text>
</comment>
<gene>
    <name evidence="2" type="ORF">E6C64_05490</name>
</gene>
<dbReference type="Proteomes" id="UP000309133">
    <property type="component" value="Unassembled WGS sequence"/>
</dbReference>
<keyword evidence="3" id="KW-1185">Reference proteome</keyword>
<accession>A0A4S4FMP8</accession>
<evidence type="ECO:0000259" key="1">
    <source>
        <dbReference type="Pfam" id="PF02627"/>
    </source>
</evidence>
<dbReference type="InterPro" id="IPR029032">
    <property type="entry name" value="AhpD-like"/>
</dbReference>
<reference evidence="2 3" key="1">
    <citation type="submission" date="2019-04" db="EMBL/GenBank/DDBJ databases">
        <authorList>
            <person name="Jiang L."/>
        </authorList>
    </citation>
    <scope>NUCLEOTIDE SEQUENCE [LARGE SCALE GENOMIC DNA]</scope>
    <source>
        <strain evidence="2 3">YIM 131853</strain>
    </source>
</reference>
<dbReference type="SUPFAM" id="SSF69118">
    <property type="entry name" value="AhpD-like"/>
    <property type="match status" value="1"/>
</dbReference>
<dbReference type="EMBL" id="SSSM01000003">
    <property type="protein sequence ID" value="THG31531.1"/>
    <property type="molecule type" value="Genomic_DNA"/>
</dbReference>
<dbReference type="GO" id="GO:0051920">
    <property type="term" value="F:peroxiredoxin activity"/>
    <property type="evidence" value="ECO:0007669"/>
    <property type="project" value="InterPro"/>
</dbReference>
<evidence type="ECO:0000313" key="2">
    <source>
        <dbReference type="EMBL" id="THG31531.1"/>
    </source>
</evidence>
<dbReference type="Gene3D" id="1.20.1290.10">
    <property type="entry name" value="AhpD-like"/>
    <property type="match status" value="1"/>
</dbReference>
<dbReference type="InterPro" id="IPR052512">
    <property type="entry name" value="4CMD/NDH-1_regulator"/>
</dbReference>
<sequence length="140" mass="15437">MTQDSTHGETTHSETYEAGLAMRRQVLGAEHVNRSLGKVTEFSRPIQELVTEYCWGEVWTRDGLPPKTRSLLNIVMLTALNRSHELGVHVRGAITNGVTVDEIQEALMQTAIYVGVPAALESFRVAEKVLTELEAIPAHG</sequence>
<feature type="domain" description="Carboxymuconolactone decarboxylase-like" evidence="1">
    <location>
        <begin position="46"/>
        <end position="127"/>
    </location>
</feature>
<dbReference type="AlphaFoldDB" id="A0A4S4FMP8"/>
<protein>
    <submittedName>
        <fullName evidence="2">4-carboxymuconolactone decarboxylase</fullName>
    </submittedName>
</protein>
<dbReference type="InterPro" id="IPR003779">
    <property type="entry name" value="CMD-like"/>
</dbReference>
<evidence type="ECO:0000313" key="3">
    <source>
        <dbReference type="Proteomes" id="UP000309133"/>
    </source>
</evidence>
<proteinExistence type="predicted"/>